<keyword evidence="2" id="KW-1185">Reference proteome</keyword>
<dbReference type="RefSeq" id="WP_188897521.1">
    <property type="nucleotide sequence ID" value="NZ_BMMZ01000014.1"/>
</dbReference>
<evidence type="ECO:0000313" key="2">
    <source>
        <dbReference type="Proteomes" id="UP000613840"/>
    </source>
</evidence>
<dbReference type="Proteomes" id="UP000613840">
    <property type="component" value="Unassembled WGS sequence"/>
</dbReference>
<name>A0A917W7J0_9ACTN</name>
<accession>A0A917W7J0</accession>
<dbReference type="AlphaFoldDB" id="A0A917W7J0"/>
<gene>
    <name evidence="1" type="ORF">GCM10011575_42020</name>
</gene>
<organism evidence="1 2">
    <name type="scientific">Microlunatus endophyticus</name>
    <dbReference type="NCBI Taxonomy" id="1716077"/>
    <lineage>
        <taxon>Bacteria</taxon>
        <taxon>Bacillati</taxon>
        <taxon>Actinomycetota</taxon>
        <taxon>Actinomycetes</taxon>
        <taxon>Propionibacteriales</taxon>
        <taxon>Propionibacteriaceae</taxon>
        <taxon>Microlunatus</taxon>
    </lineage>
</organism>
<dbReference type="EMBL" id="BMMZ01000014">
    <property type="protein sequence ID" value="GGL79223.1"/>
    <property type="molecule type" value="Genomic_DNA"/>
</dbReference>
<reference evidence="1" key="2">
    <citation type="submission" date="2020-09" db="EMBL/GenBank/DDBJ databases">
        <authorList>
            <person name="Sun Q."/>
            <person name="Zhou Y."/>
        </authorList>
    </citation>
    <scope>NUCLEOTIDE SEQUENCE</scope>
    <source>
        <strain evidence="1">CGMCC 4.7306</strain>
    </source>
</reference>
<sequence length="118" mass="12884">MPPVARSIDRILARALVEWFTPGEAGPGSILDFMRAYRADAGRGVIEDVTVFGYAVAAFLNYLYEMVNSEVTKRLSTGVLARELVAALTCPLDTSNLEDVLAIVDETSWLSLVHRLPG</sequence>
<comment type="caution">
    <text evidence="1">The sequence shown here is derived from an EMBL/GenBank/DDBJ whole genome shotgun (WGS) entry which is preliminary data.</text>
</comment>
<proteinExistence type="predicted"/>
<evidence type="ECO:0000313" key="1">
    <source>
        <dbReference type="EMBL" id="GGL79223.1"/>
    </source>
</evidence>
<protein>
    <submittedName>
        <fullName evidence="1">Uncharacterized protein</fullName>
    </submittedName>
</protein>
<reference evidence="1" key="1">
    <citation type="journal article" date="2014" name="Int. J. Syst. Evol. Microbiol.">
        <title>Complete genome sequence of Corynebacterium casei LMG S-19264T (=DSM 44701T), isolated from a smear-ripened cheese.</title>
        <authorList>
            <consortium name="US DOE Joint Genome Institute (JGI-PGF)"/>
            <person name="Walter F."/>
            <person name="Albersmeier A."/>
            <person name="Kalinowski J."/>
            <person name="Ruckert C."/>
        </authorList>
    </citation>
    <scope>NUCLEOTIDE SEQUENCE</scope>
    <source>
        <strain evidence="1">CGMCC 4.7306</strain>
    </source>
</reference>